<dbReference type="Pfam" id="PF07524">
    <property type="entry name" value="Bromo_TP"/>
    <property type="match status" value="1"/>
</dbReference>
<dbReference type="InterPro" id="IPR009072">
    <property type="entry name" value="Histone-fold"/>
</dbReference>
<keyword evidence="7" id="KW-1185">Reference proteome</keyword>
<comment type="subcellular location">
    <subcellularLocation>
        <location evidence="1">Nucleus</location>
    </subcellularLocation>
</comment>
<name>A0A4S2MR84_9PEZI</name>
<feature type="non-terminal residue" evidence="6">
    <location>
        <position position="144"/>
    </location>
</feature>
<gene>
    <name evidence="6" type="ORF">EX30DRAFT_295641</name>
</gene>
<proteinExistence type="predicted"/>
<dbReference type="InterPro" id="IPR037818">
    <property type="entry name" value="TAF8"/>
</dbReference>
<dbReference type="CDD" id="cd00076">
    <property type="entry name" value="HFD_SF"/>
    <property type="match status" value="1"/>
</dbReference>
<dbReference type="GO" id="GO:0046982">
    <property type="term" value="F:protein heterodimerization activity"/>
    <property type="evidence" value="ECO:0007669"/>
    <property type="project" value="InterPro"/>
</dbReference>
<evidence type="ECO:0000313" key="6">
    <source>
        <dbReference type="EMBL" id="TGZ77388.1"/>
    </source>
</evidence>
<dbReference type="AlphaFoldDB" id="A0A4S2MR84"/>
<accession>A0A4S2MR84</accession>
<sequence length="144" mass="16107">MSDADLFFSLLRISAAQILRAAGLTTAKPSVLDAFTDILRRYLILLGTTTRDMAELNNRIEPDISDVRKALEHVGLIRPINVFSDPEDGDTRGVEAFVEWFRGGQEREMRRVAGFAVEEAMGGVPAQTKNEEWLGMVRKVGEKR</sequence>
<feature type="domain" description="Bromodomain associated" evidence="5">
    <location>
        <begin position="4"/>
        <end position="80"/>
    </location>
</feature>
<reference evidence="6 7" key="1">
    <citation type="submission" date="2019-04" db="EMBL/GenBank/DDBJ databases">
        <title>Comparative genomics and transcriptomics to analyze fruiting body development in filamentous ascomycetes.</title>
        <authorList>
            <consortium name="DOE Joint Genome Institute"/>
            <person name="Lutkenhaus R."/>
            <person name="Traeger S."/>
            <person name="Breuer J."/>
            <person name="Kuo A."/>
            <person name="Lipzen A."/>
            <person name="Pangilinan J."/>
            <person name="Dilworth D."/>
            <person name="Sandor L."/>
            <person name="Poggeler S."/>
            <person name="Barry K."/>
            <person name="Grigoriev I.V."/>
            <person name="Nowrousian M."/>
        </authorList>
    </citation>
    <scope>NUCLEOTIDE SEQUENCE [LARGE SCALE GENOMIC DNA]</scope>
    <source>
        <strain evidence="6 7">CBS 389.68</strain>
    </source>
</reference>
<dbReference type="PANTHER" id="PTHR46338:SF1">
    <property type="entry name" value="TRANSCRIPTION INITIATION FACTOR TFIID SUBUNIT 8"/>
    <property type="match status" value="1"/>
</dbReference>
<dbReference type="Proteomes" id="UP000298138">
    <property type="component" value="Unassembled WGS sequence"/>
</dbReference>
<evidence type="ECO:0000256" key="3">
    <source>
        <dbReference type="ARBA" id="ARBA00023163"/>
    </source>
</evidence>
<dbReference type="OrthoDB" id="5402929at2759"/>
<evidence type="ECO:0000259" key="5">
    <source>
        <dbReference type="SMART" id="SM00576"/>
    </source>
</evidence>
<organism evidence="6 7">
    <name type="scientific">Ascodesmis nigricans</name>
    <dbReference type="NCBI Taxonomy" id="341454"/>
    <lineage>
        <taxon>Eukaryota</taxon>
        <taxon>Fungi</taxon>
        <taxon>Dikarya</taxon>
        <taxon>Ascomycota</taxon>
        <taxon>Pezizomycotina</taxon>
        <taxon>Pezizomycetes</taxon>
        <taxon>Pezizales</taxon>
        <taxon>Ascodesmidaceae</taxon>
        <taxon>Ascodesmis</taxon>
    </lineage>
</organism>
<dbReference type="GO" id="GO:0005669">
    <property type="term" value="C:transcription factor TFIID complex"/>
    <property type="evidence" value="ECO:0007669"/>
    <property type="project" value="InterPro"/>
</dbReference>
<evidence type="ECO:0000256" key="4">
    <source>
        <dbReference type="ARBA" id="ARBA00023242"/>
    </source>
</evidence>
<dbReference type="PANTHER" id="PTHR46338">
    <property type="entry name" value="TRANSCRIPTION INITIATION FACTOR TFIID SUBUNIT 8"/>
    <property type="match status" value="1"/>
</dbReference>
<dbReference type="InParanoid" id="A0A4S2MR84"/>
<dbReference type="InterPro" id="IPR006565">
    <property type="entry name" value="BTP"/>
</dbReference>
<keyword evidence="3" id="KW-0804">Transcription</keyword>
<dbReference type="EMBL" id="ML220154">
    <property type="protein sequence ID" value="TGZ77388.1"/>
    <property type="molecule type" value="Genomic_DNA"/>
</dbReference>
<evidence type="ECO:0000256" key="2">
    <source>
        <dbReference type="ARBA" id="ARBA00023015"/>
    </source>
</evidence>
<evidence type="ECO:0000256" key="1">
    <source>
        <dbReference type="ARBA" id="ARBA00004123"/>
    </source>
</evidence>
<keyword evidence="2" id="KW-0805">Transcription regulation</keyword>
<dbReference type="Gene3D" id="1.10.20.10">
    <property type="entry name" value="Histone, subunit A"/>
    <property type="match status" value="1"/>
</dbReference>
<protein>
    <recommendedName>
        <fullName evidence="5">Bromodomain associated domain-containing protein</fullName>
    </recommendedName>
</protein>
<dbReference type="SMART" id="SM00576">
    <property type="entry name" value="BTP"/>
    <property type="match status" value="1"/>
</dbReference>
<dbReference type="STRING" id="341454.A0A4S2MR84"/>
<evidence type="ECO:0000313" key="7">
    <source>
        <dbReference type="Proteomes" id="UP000298138"/>
    </source>
</evidence>
<keyword evidence="4" id="KW-0539">Nucleus</keyword>